<dbReference type="Proteomes" id="UP001055811">
    <property type="component" value="Linkage Group LG04"/>
</dbReference>
<comment type="caution">
    <text evidence="1">The sequence shown here is derived from an EMBL/GenBank/DDBJ whole genome shotgun (WGS) entry which is preliminary data.</text>
</comment>
<organism evidence="1 2">
    <name type="scientific">Cichorium intybus</name>
    <name type="common">Chicory</name>
    <dbReference type="NCBI Taxonomy" id="13427"/>
    <lineage>
        <taxon>Eukaryota</taxon>
        <taxon>Viridiplantae</taxon>
        <taxon>Streptophyta</taxon>
        <taxon>Embryophyta</taxon>
        <taxon>Tracheophyta</taxon>
        <taxon>Spermatophyta</taxon>
        <taxon>Magnoliopsida</taxon>
        <taxon>eudicotyledons</taxon>
        <taxon>Gunneridae</taxon>
        <taxon>Pentapetalae</taxon>
        <taxon>asterids</taxon>
        <taxon>campanulids</taxon>
        <taxon>Asterales</taxon>
        <taxon>Asteraceae</taxon>
        <taxon>Cichorioideae</taxon>
        <taxon>Cichorieae</taxon>
        <taxon>Cichoriinae</taxon>
        <taxon>Cichorium</taxon>
    </lineage>
</organism>
<evidence type="ECO:0000313" key="2">
    <source>
        <dbReference type="Proteomes" id="UP001055811"/>
    </source>
</evidence>
<name>A0ACB9E404_CICIN</name>
<dbReference type="EMBL" id="CM042012">
    <property type="protein sequence ID" value="KAI3753456.1"/>
    <property type="molecule type" value="Genomic_DNA"/>
</dbReference>
<evidence type="ECO:0000313" key="1">
    <source>
        <dbReference type="EMBL" id="KAI3753456.1"/>
    </source>
</evidence>
<protein>
    <submittedName>
        <fullName evidence="1">Uncharacterized protein</fullName>
    </submittedName>
</protein>
<proteinExistence type="predicted"/>
<reference evidence="2" key="1">
    <citation type="journal article" date="2022" name="Mol. Ecol. Resour.">
        <title>The genomes of chicory, endive, great burdock and yacon provide insights into Asteraceae palaeo-polyploidization history and plant inulin production.</title>
        <authorList>
            <person name="Fan W."/>
            <person name="Wang S."/>
            <person name="Wang H."/>
            <person name="Wang A."/>
            <person name="Jiang F."/>
            <person name="Liu H."/>
            <person name="Zhao H."/>
            <person name="Xu D."/>
            <person name="Zhang Y."/>
        </authorList>
    </citation>
    <scope>NUCLEOTIDE SEQUENCE [LARGE SCALE GENOMIC DNA]</scope>
    <source>
        <strain evidence="2">cv. Punajuju</strain>
    </source>
</reference>
<gene>
    <name evidence="1" type="ORF">L2E82_25509</name>
</gene>
<accession>A0ACB9E404</accession>
<reference evidence="1 2" key="2">
    <citation type="journal article" date="2022" name="Mol. Ecol. Resour.">
        <title>The genomes of chicory, endive, great burdock and yacon provide insights into Asteraceae paleo-polyploidization history and plant inulin production.</title>
        <authorList>
            <person name="Fan W."/>
            <person name="Wang S."/>
            <person name="Wang H."/>
            <person name="Wang A."/>
            <person name="Jiang F."/>
            <person name="Liu H."/>
            <person name="Zhao H."/>
            <person name="Xu D."/>
            <person name="Zhang Y."/>
        </authorList>
    </citation>
    <scope>NUCLEOTIDE SEQUENCE [LARGE SCALE GENOMIC DNA]</scope>
    <source>
        <strain evidence="2">cv. Punajuju</strain>
        <tissue evidence="1">Leaves</tissue>
    </source>
</reference>
<keyword evidence="2" id="KW-1185">Reference proteome</keyword>
<sequence length="68" mass="7846">MKEARSSSIERNLIRIFALDVSFGFREINRASYIFGQCNKDSSDDEQDGRNHGVFRNCPIQASSTRFR</sequence>